<evidence type="ECO:0000313" key="2">
    <source>
        <dbReference type="EMBL" id="CUS27826.1"/>
    </source>
</evidence>
<keyword evidence="3" id="KW-1185">Reference proteome</keyword>
<dbReference type="KEGG" id="vg:26517346"/>
<dbReference type="Proteomes" id="UP000204666">
    <property type="component" value="Genome"/>
</dbReference>
<accession>A0A0S4L2X3</accession>
<organism evidence="2 3">
    <name type="scientific">Pseudomonas phage vB_PaeS_PM105</name>
    <dbReference type="NCBI Taxonomy" id="1743016"/>
    <lineage>
        <taxon>Viruses</taxon>
        <taxon>Duplodnaviria</taxon>
        <taxon>Heunggongvirae</taxon>
        <taxon>Uroviricota</taxon>
        <taxon>Caudoviricetes</taxon>
        <taxon>Guarnerosvirinae</taxon>
        <taxon>Mechnikovvirus</taxon>
        <taxon>Mechnikovvirus PM105</taxon>
        <taxon>Beetrevirus PM105</taxon>
    </lineage>
</organism>
<dbReference type="Pfam" id="PF20336">
    <property type="entry name" value="DUF6631"/>
    <property type="match status" value="1"/>
</dbReference>
<sequence length="168" mass="18554">MGRKVERKAKPGPAAAQGADDLQILHPEREIEVAGRKLTVREYGFVEGLRLRPMIQPLLDDLYAISQGAVLPDLEQILVVLGQHSDLIPHLMAVAADVDEEWVKGLPHRDGNFLLYVWWLVNGPFFIGAVVDRIQTERAAEEARKAVGQTSMLASSPEDTEPQAPSVE</sequence>
<reference evidence="2 3" key="1">
    <citation type="journal article" date="2016" name="Genome Announc.">
        <title>Complete Genome Sequence of PM105, a New Pseudomonas aeruginosa B3-Like Transposable Phage.</title>
        <authorList>
            <person name="Pourcel C."/>
            <person name="Midoux C."/>
            <person name="Bourkaltseva M."/>
            <person name="Pleteneva E."/>
            <person name="Krylov V."/>
        </authorList>
    </citation>
    <scope>NUCLEOTIDE SEQUENCE [LARGE SCALE GENOMIC DNA]</scope>
</reference>
<dbReference type="OrthoDB" id="11923at10239"/>
<dbReference type="InterPro" id="IPR046583">
    <property type="entry name" value="DUF6631"/>
</dbReference>
<dbReference type="EMBL" id="LN898172">
    <property type="protein sequence ID" value="CUS27826.1"/>
    <property type="molecule type" value="Genomic_DNA"/>
</dbReference>
<evidence type="ECO:0000313" key="3">
    <source>
        <dbReference type="Proteomes" id="UP000204666"/>
    </source>
</evidence>
<name>A0A0S4L2X3_9CAUD</name>
<protein>
    <submittedName>
        <fullName evidence="2">Uncharacterized protein</fullName>
    </submittedName>
</protein>
<gene>
    <name evidence="2" type="primary">PM105_44</name>
</gene>
<dbReference type="GeneID" id="26517346"/>
<dbReference type="RefSeq" id="YP_009188555.1">
    <property type="nucleotide sequence ID" value="NC_028667.1"/>
</dbReference>
<evidence type="ECO:0000256" key="1">
    <source>
        <dbReference type="SAM" id="MobiDB-lite"/>
    </source>
</evidence>
<proteinExistence type="predicted"/>
<feature type="region of interest" description="Disordered" evidence="1">
    <location>
        <begin position="145"/>
        <end position="168"/>
    </location>
</feature>